<dbReference type="Gene3D" id="1.50.10.10">
    <property type="match status" value="1"/>
</dbReference>
<accession>A0A143PPC0</accession>
<gene>
    <name evidence="3" type="ORF">LuPra_03783</name>
</gene>
<dbReference type="OrthoDB" id="9761875at2"/>
<dbReference type="KEGG" id="abac:LuPra_03783"/>
<dbReference type="AlphaFoldDB" id="A0A143PPC0"/>
<evidence type="ECO:0000259" key="1">
    <source>
        <dbReference type="Pfam" id="PF06202"/>
    </source>
</evidence>
<organism evidence="3 4">
    <name type="scientific">Luteitalea pratensis</name>
    <dbReference type="NCBI Taxonomy" id="1855912"/>
    <lineage>
        <taxon>Bacteria</taxon>
        <taxon>Pseudomonadati</taxon>
        <taxon>Acidobacteriota</taxon>
        <taxon>Vicinamibacteria</taxon>
        <taxon>Vicinamibacterales</taxon>
        <taxon>Vicinamibacteraceae</taxon>
        <taxon>Luteitalea</taxon>
    </lineage>
</organism>
<keyword evidence="4" id="KW-1185">Reference proteome</keyword>
<dbReference type="PANTHER" id="PTHR10569">
    <property type="entry name" value="GLYCOGEN DEBRANCHING ENZYME"/>
    <property type="match status" value="1"/>
</dbReference>
<dbReference type="InterPro" id="IPR032790">
    <property type="entry name" value="GDE_C"/>
</dbReference>
<dbReference type="InterPro" id="IPR008928">
    <property type="entry name" value="6-hairpin_glycosidase_sf"/>
</dbReference>
<reference evidence="3 4" key="1">
    <citation type="journal article" date="2016" name="Genome Announc.">
        <title>First Complete Genome Sequence of a Subdivision 6 Acidobacterium Strain.</title>
        <authorList>
            <person name="Huang S."/>
            <person name="Vieira S."/>
            <person name="Bunk B."/>
            <person name="Riedel T."/>
            <person name="Sproer C."/>
            <person name="Overmann J."/>
        </authorList>
    </citation>
    <scope>NUCLEOTIDE SEQUENCE [LARGE SCALE GENOMIC DNA]</scope>
    <source>
        <strain evidence="4">DSM 100886 HEG_-6_39</strain>
    </source>
</reference>
<dbReference type="STRING" id="1855912.LuPra_03783"/>
<dbReference type="Pfam" id="PF06202">
    <property type="entry name" value="GDE_C"/>
    <property type="match status" value="1"/>
</dbReference>
<dbReference type="GO" id="GO:0004134">
    <property type="term" value="F:4-alpha-glucanotransferase activity"/>
    <property type="evidence" value="ECO:0007669"/>
    <property type="project" value="InterPro"/>
</dbReference>
<dbReference type="InterPro" id="IPR012341">
    <property type="entry name" value="6hp_glycosidase-like_sf"/>
</dbReference>
<dbReference type="InterPro" id="IPR024742">
    <property type="entry name" value="Glycogen_debranch_N"/>
</dbReference>
<feature type="domain" description="Glycogen debranching enzyme C-terminal" evidence="1">
    <location>
        <begin position="331"/>
        <end position="685"/>
    </location>
</feature>
<dbReference type="PANTHER" id="PTHR10569:SF2">
    <property type="entry name" value="GLYCOGEN DEBRANCHING ENZYME"/>
    <property type="match status" value="1"/>
</dbReference>
<feature type="domain" description="Glycogen debranching enzyme bacterial and archaeal type N-terminal" evidence="2">
    <location>
        <begin position="37"/>
        <end position="259"/>
    </location>
</feature>
<name>A0A143PPC0_LUTPR</name>
<sequence>MTTSIHAPDLLSELVPLVRRVPFVAGETPTLEEHGSREWLVTNGLGGYASGTVTGALTRRFHGLLVAALPSPLGRQMLLTHLEERLTFRDGHREWLGLHGTTGQLAQAEAGRYLEEFRLEAGLPVWRYVVNGAVIEKSLLMPHGQNTVHVTYRLLDGARRVRLSLRPIVGFRPHEAPVDRSPVDGYTVSVRGQRIEVAADEQRPALRLVLHAPTGGFSLDDQAIHDVRYLVEERRGYDFAGPLWSPGRFRTDLLQGTPVTVIASAESWDMLSAVNPEGARAMERARRARLLCMARPAVRSGVGAELVLAADQFLMTPISRTHDQVRAEASGGHARSVIAGYHWFTDWGRDTMISLEGLTLCTGRVDEARDILRTFAYHVRDGLIPNMFPEGGQEGLYHTADATLWFFHAVDRYHRYTHDDLLLRELLPTLRRIVDAHREGTRFGIGVDPADGLLRQGAEGYQLTWMDAKVDGWVVTPRRGKAVEINALWYNAVSLLAGWLRGGDHDADADGLAEYAAQVRATFNARFWNDGSGCLFDVVDGESGDDPACRPNQVFAMSLRHPVLEPQHWDAVLETVRRELLTPVGLRSLSPAHPDYKRQYFGDLRTRDAAYHQGTVWSWLIGPFIDAWLARHPDDAEGARRFVAPALAHLDQGCVGSVSEVFDAEAPYAPRGCIAQAWGVAEWLRAWDRTATPPRPSR</sequence>
<reference evidence="4" key="2">
    <citation type="submission" date="2016-04" db="EMBL/GenBank/DDBJ databases">
        <title>First Complete Genome Sequence of a Subdivision 6 Acidobacterium.</title>
        <authorList>
            <person name="Huang S."/>
            <person name="Vieira S."/>
            <person name="Bunk B."/>
            <person name="Riedel T."/>
            <person name="Sproeer C."/>
            <person name="Overmann J."/>
        </authorList>
    </citation>
    <scope>NUCLEOTIDE SEQUENCE [LARGE SCALE GENOMIC DNA]</scope>
    <source>
        <strain evidence="4">DSM 100886 HEG_-6_39</strain>
    </source>
</reference>
<evidence type="ECO:0000259" key="2">
    <source>
        <dbReference type="Pfam" id="PF12439"/>
    </source>
</evidence>
<dbReference type="InterPro" id="IPR010401">
    <property type="entry name" value="AGL/Gdb1"/>
</dbReference>
<dbReference type="NCBIfam" id="TIGR01561">
    <property type="entry name" value="gde_arch"/>
    <property type="match status" value="1"/>
</dbReference>
<protein>
    <submittedName>
        <fullName evidence="3">Putative glycogen debranching enzyme, archaeal type</fullName>
    </submittedName>
</protein>
<proteinExistence type="predicted"/>
<dbReference type="Pfam" id="PF12439">
    <property type="entry name" value="GDE_N"/>
    <property type="match status" value="1"/>
</dbReference>
<dbReference type="Proteomes" id="UP000076079">
    <property type="component" value="Chromosome"/>
</dbReference>
<dbReference type="GO" id="GO:0005980">
    <property type="term" value="P:glycogen catabolic process"/>
    <property type="evidence" value="ECO:0007669"/>
    <property type="project" value="InterPro"/>
</dbReference>
<dbReference type="FunFam" id="1.50.10.10:FF:000073">
    <property type="entry name" value="Glycogen debranching enzyme, hypothetical (TreX-like)"/>
    <property type="match status" value="1"/>
</dbReference>
<evidence type="ECO:0000313" key="4">
    <source>
        <dbReference type="Proteomes" id="UP000076079"/>
    </source>
</evidence>
<evidence type="ECO:0000313" key="3">
    <source>
        <dbReference type="EMBL" id="AMY10547.1"/>
    </source>
</evidence>
<dbReference type="EMBL" id="CP015136">
    <property type="protein sequence ID" value="AMY10547.1"/>
    <property type="molecule type" value="Genomic_DNA"/>
</dbReference>
<dbReference type="GO" id="GO:0004135">
    <property type="term" value="F:amylo-alpha-1,6-glucosidase activity"/>
    <property type="evidence" value="ECO:0007669"/>
    <property type="project" value="InterPro"/>
</dbReference>
<dbReference type="RefSeq" id="WP_110172176.1">
    <property type="nucleotide sequence ID" value="NZ_CP015136.1"/>
</dbReference>
<dbReference type="SUPFAM" id="SSF48208">
    <property type="entry name" value="Six-hairpin glycosidases"/>
    <property type="match status" value="1"/>
</dbReference>
<dbReference type="InterPro" id="IPR006451">
    <property type="entry name" value="Glycogen_debranch_arc"/>
</dbReference>
<dbReference type="PATRIC" id="fig|1813736.3.peg.3991"/>